<proteinExistence type="predicted"/>
<protein>
    <submittedName>
        <fullName evidence="2 3">Uncharacterized protein</fullName>
    </submittedName>
</protein>
<evidence type="ECO:0000313" key="4">
    <source>
        <dbReference type="Proteomes" id="UP000008810"/>
    </source>
</evidence>
<reference evidence="3" key="3">
    <citation type="submission" date="2018-08" db="UniProtKB">
        <authorList>
            <consortium name="EnsemblPlants"/>
        </authorList>
    </citation>
    <scope>IDENTIFICATION</scope>
    <source>
        <strain evidence="3">cv. Bd21</strain>
    </source>
</reference>
<sequence>MARALLRHPPPPPRPSRFSTSSGTSQGHRPPTDHQSDHLQRHHDQLRPRQEGFSRRSRKGLQFGFVACNRYLAWQSSQAPVMGSTTGSS</sequence>
<dbReference type="EnsemblPlants" id="KQK01358">
    <property type="protein sequence ID" value="KQK01358"/>
    <property type="gene ID" value="BRADI_3g55366v3"/>
</dbReference>
<dbReference type="AlphaFoldDB" id="A0A0Q3MAK9"/>
<feature type="region of interest" description="Disordered" evidence="1">
    <location>
        <begin position="1"/>
        <end position="58"/>
    </location>
</feature>
<gene>
    <name evidence="2" type="ORF">BRADI_3g55366v3</name>
</gene>
<feature type="compositionally biased region" description="Low complexity" evidence="1">
    <location>
        <begin position="16"/>
        <end position="25"/>
    </location>
</feature>
<reference evidence="2" key="2">
    <citation type="submission" date="2017-06" db="EMBL/GenBank/DDBJ databases">
        <title>WGS assembly of Brachypodium distachyon.</title>
        <authorList>
            <consortium name="The International Brachypodium Initiative"/>
            <person name="Lucas S."/>
            <person name="Harmon-Smith M."/>
            <person name="Lail K."/>
            <person name="Tice H."/>
            <person name="Grimwood J."/>
            <person name="Bruce D."/>
            <person name="Barry K."/>
            <person name="Shu S."/>
            <person name="Lindquist E."/>
            <person name="Wang M."/>
            <person name="Pitluck S."/>
            <person name="Vogel J.P."/>
            <person name="Garvin D.F."/>
            <person name="Mockler T.C."/>
            <person name="Schmutz J."/>
            <person name="Rokhsar D."/>
            <person name="Bevan M.W."/>
        </authorList>
    </citation>
    <scope>NUCLEOTIDE SEQUENCE</scope>
    <source>
        <strain evidence="2">Bd21</strain>
    </source>
</reference>
<dbReference type="InParanoid" id="A0A0Q3MAK9"/>
<organism evidence="2">
    <name type="scientific">Brachypodium distachyon</name>
    <name type="common">Purple false brome</name>
    <name type="synonym">Trachynia distachya</name>
    <dbReference type="NCBI Taxonomy" id="15368"/>
    <lineage>
        <taxon>Eukaryota</taxon>
        <taxon>Viridiplantae</taxon>
        <taxon>Streptophyta</taxon>
        <taxon>Embryophyta</taxon>
        <taxon>Tracheophyta</taxon>
        <taxon>Spermatophyta</taxon>
        <taxon>Magnoliopsida</taxon>
        <taxon>Liliopsida</taxon>
        <taxon>Poales</taxon>
        <taxon>Poaceae</taxon>
        <taxon>BOP clade</taxon>
        <taxon>Pooideae</taxon>
        <taxon>Stipodae</taxon>
        <taxon>Brachypodieae</taxon>
        <taxon>Brachypodium</taxon>
    </lineage>
</organism>
<dbReference type="Proteomes" id="UP000008810">
    <property type="component" value="Chromosome 3"/>
</dbReference>
<evidence type="ECO:0000256" key="1">
    <source>
        <dbReference type="SAM" id="MobiDB-lite"/>
    </source>
</evidence>
<dbReference type="EMBL" id="CM000882">
    <property type="protein sequence ID" value="KQK01358.1"/>
    <property type="molecule type" value="Genomic_DNA"/>
</dbReference>
<reference evidence="2 3" key="1">
    <citation type="journal article" date="2010" name="Nature">
        <title>Genome sequencing and analysis of the model grass Brachypodium distachyon.</title>
        <authorList>
            <consortium name="International Brachypodium Initiative"/>
        </authorList>
    </citation>
    <scope>NUCLEOTIDE SEQUENCE [LARGE SCALE GENOMIC DNA]</scope>
    <source>
        <strain evidence="2 3">Bd21</strain>
    </source>
</reference>
<accession>A0A0Q3MAK9</accession>
<keyword evidence="4" id="KW-1185">Reference proteome</keyword>
<name>A0A0Q3MAK9_BRADI</name>
<evidence type="ECO:0000313" key="3">
    <source>
        <dbReference type="EnsemblPlants" id="KQK01358"/>
    </source>
</evidence>
<dbReference type="Gramene" id="KQK01358">
    <property type="protein sequence ID" value="KQK01358"/>
    <property type="gene ID" value="BRADI_3g55366v3"/>
</dbReference>
<evidence type="ECO:0000313" key="2">
    <source>
        <dbReference type="EMBL" id="KQK01358.1"/>
    </source>
</evidence>
<feature type="compositionally biased region" description="Basic and acidic residues" evidence="1">
    <location>
        <begin position="30"/>
        <end position="54"/>
    </location>
</feature>